<dbReference type="InterPro" id="IPR019922">
    <property type="entry name" value="Lucif-like_OxRdatse_MSMEG_4141"/>
</dbReference>
<proteinExistence type="predicted"/>
<organism evidence="4 5">
    <name type="scientific">Paractinoplanes pyxinae</name>
    <dbReference type="NCBI Taxonomy" id="2997416"/>
    <lineage>
        <taxon>Bacteria</taxon>
        <taxon>Bacillati</taxon>
        <taxon>Actinomycetota</taxon>
        <taxon>Actinomycetes</taxon>
        <taxon>Micromonosporales</taxon>
        <taxon>Micromonosporaceae</taxon>
        <taxon>Paractinoplanes</taxon>
    </lineage>
</organism>
<feature type="compositionally biased region" description="Basic and acidic residues" evidence="2">
    <location>
        <begin position="314"/>
        <end position="324"/>
    </location>
</feature>
<name>A0ABT4BE66_9ACTN</name>
<dbReference type="NCBIfam" id="TIGR03620">
    <property type="entry name" value="F420_MSMEG_4141"/>
    <property type="match status" value="1"/>
</dbReference>
<dbReference type="InterPro" id="IPR050564">
    <property type="entry name" value="F420-G6PD/mer"/>
</dbReference>
<dbReference type="Pfam" id="PF00296">
    <property type="entry name" value="Bac_luciferase"/>
    <property type="match status" value="1"/>
</dbReference>
<feature type="domain" description="Luciferase-like" evidence="3">
    <location>
        <begin position="18"/>
        <end position="123"/>
    </location>
</feature>
<dbReference type="Proteomes" id="UP001151002">
    <property type="component" value="Unassembled WGS sequence"/>
</dbReference>
<evidence type="ECO:0000256" key="2">
    <source>
        <dbReference type="SAM" id="MobiDB-lite"/>
    </source>
</evidence>
<dbReference type="Gene3D" id="3.20.20.30">
    <property type="entry name" value="Luciferase-like domain"/>
    <property type="match status" value="2"/>
</dbReference>
<protein>
    <submittedName>
        <fullName evidence="4">LLM class F420-dependent oxidoreductase</fullName>
    </submittedName>
</protein>
<comment type="caution">
    <text evidence="4">The sequence shown here is derived from an EMBL/GenBank/DDBJ whole genome shotgun (WGS) entry which is preliminary data.</text>
</comment>
<sequence length="324" mass="35191">MNNLGRYGIWVSHHAWPQEPNVIAAAAQELEALGYGSVWIGGSPPNDLELPEAILAATTNLVVGTSVVDIWHSHGETLAAAHVTLSDQFPGRFYLGVGSGHAPTAAAVGQSYVKPLTRLRDFLTEKLHRVPPAERMIAALGPKALATAREMTAGALPYLMPPEHTAEARSILGTDRLLAPEQKVFLGTDPEQARAVGRRVLKTYLSLPNYTNPWRRFGFTDDDLAGEGSDRLVDWAVAWGDAATVRRRVDAHLESGADHVAVQVLSADPSRHLPRAEWRAVAEALFTPLGDDERDRRDDSGHAQKAAEQNEQLPRLDRSHGGTA</sequence>
<dbReference type="PANTHER" id="PTHR43244">
    <property type="match status" value="1"/>
</dbReference>
<dbReference type="InterPro" id="IPR011251">
    <property type="entry name" value="Luciferase-like_dom"/>
</dbReference>
<dbReference type="EMBL" id="JAPNTZ010000017">
    <property type="protein sequence ID" value="MCY1143880.1"/>
    <property type="molecule type" value="Genomic_DNA"/>
</dbReference>
<feature type="compositionally biased region" description="Basic and acidic residues" evidence="2">
    <location>
        <begin position="291"/>
        <end position="302"/>
    </location>
</feature>
<dbReference type="PANTHER" id="PTHR43244:SF1">
    <property type="entry name" value="5,10-METHYLENETETRAHYDROMETHANOPTERIN REDUCTASE"/>
    <property type="match status" value="1"/>
</dbReference>
<gene>
    <name evidence="4" type="ORF">OWR29_38275</name>
</gene>
<keyword evidence="5" id="KW-1185">Reference proteome</keyword>
<dbReference type="InterPro" id="IPR036661">
    <property type="entry name" value="Luciferase-like_sf"/>
</dbReference>
<keyword evidence="1" id="KW-0560">Oxidoreductase</keyword>
<evidence type="ECO:0000259" key="3">
    <source>
        <dbReference type="Pfam" id="PF00296"/>
    </source>
</evidence>
<evidence type="ECO:0000313" key="5">
    <source>
        <dbReference type="Proteomes" id="UP001151002"/>
    </source>
</evidence>
<dbReference type="SUPFAM" id="SSF51679">
    <property type="entry name" value="Bacterial luciferase-like"/>
    <property type="match status" value="1"/>
</dbReference>
<feature type="region of interest" description="Disordered" evidence="2">
    <location>
        <begin position="289"/>
        <end position="324"/>
    </location>
</feature>
<reference evidence="4" key="1">
    <citation type="submission" date="2022-11" db="EMBL/GenBank/DDBJ databases">
        <authorList>
            <person name="Somphong A."/>
            <person name="Phongsopitanun W."/>
        </authorList>
    </citation>
    <scope>NUCLEOTIDE SEQUENCE</scope>
    <source>
        <strain evidence="4">Pm04-4</strain>
    </source>
</reference>
<evidence type="ECO:0000313" key="4">
    <source>
        <dbReference type="EMBL" id="MCY1143880.1"/>
    </source>
</evidence>
<dbReference type="RefSeq" id="WP_267568400.1">
    <property type="nucleotide sequence ID" value="NZ_JAPNTZ010000017.1"/>
</dbReference>
<evidence type="ECO:0000256" key="1">
    <source>
        <dbReference type="ARBA" id="ARBA00023002"/>
    </source>
</evidence>
<accession>A0ABT4BE66</accession>